<protein>
    <submittedName>
        <fullName evidence="2">Uncharacterized protein</fullName>
    </submittedName>
</protein>
<dbReference type="AlphaFoldDB" id="A0A1Y1XES8"/>
<organism evidence="2 3">
    <name type="scientific">Anaeromyces robustus</name>
    <dbReference type="NCBI Taxonomy" id="1754192"/>
    <lineage>
        <taxon>Eukaryota</taxon>
        <taxon>Fungi</taxon>
        <taxon>Fungi incertae sedis</taxon>
        <taxon>Chytridiomycota</taxon>
        <taxon>Chytridiomycota incertae sedis</taxon>
        <taxon>Neocallimastigomycetes</taxon>
        <taxon>Neocallimastigales</taxon>
        <taxon>Neocallimastigaceae</taxon>
        <taxon>Anaeromyces</taxon>
    </lineage>
</organism>
<name>A0A1Y1XES8_9FUNG</name>
<comment type="caution">
    <text evidence="2">The sequence shown here is derived from an EMBL/GenBank/DDBJ whole genome shotgun (WGS) entry which is preliminary data.</text>
</comment>
<feature type="compositionally biased region" description="Low complexity" evidence="1">
    <location>
        <begin position="29"/>
        <end position="47"/>
    </location>
</feature>
<accession>A0A1Y1XES8</accession>
<keyword evidence="3" id="KW-1185">Reference proteome</keyword>
<reference evidence="2 3" key="1">
    <citation type="submission" date="2016-08" db="EMBL/GenBank/DDBJ databases">
        <title>A Parts List for Fungal Cellulosomes Revealed by Comparative Genomics.</title>
        <authorList>
            <consortium name="DOE Joint Genome Institute"/>
            <person name="Haitjema C.H."/>
            <person name="Gilmore S.P."/>
            <person name="Henske J.K."/>
            <person name="Solomon K.V."/>
            <person name="De Groot R."/>
            <person name="Kuo A."/>
            <person name="Mondo S.J."/>
            <person name="Salamov A.A."/>
            <person name="Labutti K."/>
            <person name="Zhao Z."/>
            <person name="Chiniquy J."/>
            <person name="Barry K."/>
            <person name="Brewer H.M."/>
            <person name="Purvine S.O."/>
            <person name="Wright A.T."/>
            <person name="Boxma B."/>
            <person name="Van Alen T."/>
            <person name="Hackstein J.H."/>
            <person name="Baker S.E."/>
            <person name="Grigoriev I.V."/>
            <person name="O'Malley M.A."/>
        </authorList>
    </citation>
    <scope>NUCLEOTIDE SEQUENCE [LARGE SCALE GENOMIC DNA]</scope>
    <source>
        <strain evidence="2 3">S4</strain>
    </source>
</reference>
<feature type="compositionally biased region" description="Basic and acidic residues" evidence="1">
    <location>
        <begin position="1"/>
        <end position="18"/>
    </location>
</feature>
<dbReference type="EMBL" id="MCFG01000057">
    <property type="protein sequence ID" value="ORX84192.1"/>
    <property type="molecule type" value="Genomic_DNA"/>
</dbReference>
<evidence type="ECO:0000256" key="1">
    <source>
        <dbReference type="SAM" id="MobiDB-lite"/>
    </source>
</evidence>
<evidence type="ECO:0000313" key="2">
    <source>
        <dbReference type="EMBL" id="ORX84192.1"/>
    </source>
</evidence>
<sequence length="126" mass="14703">MYDKHYNGNKMNSRDDKRKSGRKFNIPRNNGNNMNFNNHHNTNNINHNKFRFNGSEVSSFLNKNWKEMNNMVNDNSLSKDEKPIVYHNQEKAWTKGATHAWSSPKTGITSTGADFITELKKLENKK</sequence>
<proteinExistence type="predicted"/>
<dbReference type="Proteomes" id="UP000193944">
    <property type="component" value="Unassembled WGS sequence"/>
</dbReference>
<dbReference type="OrthoDB" id="5598843at2759"/>
<gene>
    <name evidence="2" type="ORF">BCR32DRAFT_326066</name>
</gene>
<dbReference type="STRING" id="1754192.A0A1Y1XES8"/>
<evidence type="ECO:0000313" key="3">
    <source>
        <dbReference type="Proteomes" id="UP000193944"/>
    </source>
</evidence>
<reference evidence="2 3" key="2">
    <citation type="submission" date="2016-08" db="EMBL/GenBank/DDBJ databases">
        <title>Pervasive Adenine N6-methylation of Active Genes in Fungi.</title>
        <authorList>
            <consortium name="DOE Joint Genome Institute"/>
            <person name="Mondo S.J."/>
            <person name="Dannebaum R.O."/>
            <person name="Kuo R.C."/>
            <person name="Labutti K."/>
            <person name="Haridas S."/>
            <person name="Kuo A."/>
            <person name="Salamov A."/>
            <person name="Ahrendt S.R."/>
            <person name="Lipzen A."/>
            <person name="Sullivan W."/>
            <person name="Andreopoulos W.B."/>
            <person name="Clum A."/>
            <person name="Lindquist E."/>
            <person name="Daum C."/>
            <person name="Ramamoorthy G.K."/>
            <person name="Gryganskyi A."/>
            <person name="Culley D."/>
            <person name="Magnuson J.K."/>
            <person name="James T.Y."/>
            <person name="O'Malley M.A."/>
            <person name="Stajich J.E."/>
            <person name="Spatafora J.W."/>
            <person name="Visel A."/>
            <person name="Grigoriev I.V."/>
        </authorList>
    </citation>
    <scope>NUCLEOTIDE SEQUENCE [LARGE SCALE GENOMIC DNA]</scope>
    <source>
        <strain evidence="2 3">S4</strain>
    </source>
</reference>
<feature type="region of interest" description="Disordered" evidence="1">
    <location>
        <begin position="1"/>
        <end position="47"/>
    </location>
</feature>